<sequence length="195" mass="20566">MVSDVAGSQADARNEGSRTITWLNTQLVPTDIFGYEAAEASQRKGPFAPDHSASVQPLLTSTSHQPGRHCSTGGTAAPHLVMRVFQALQQLGRCLLNVPGRVQVRCLAAVCHPSSCAQRLCHGCQQLHLQAQEHSSRGAASITPCSVGSIAVPHCQPLHNTVCWQGSVRQAHPRLPISATGVVPNQDGCESAGAL</sequence>
<accession>A0A699YCA8</accession>
<organism evidence="1 2">
    <name type="scientific">Haematococcus lacustris</name>
    <name type="common">Green alga</name>
    <name type="synonym">Haematococcus pluvialis</name>
    <dbReference type="NCBI Taxonomy" id="44745"/>
    <lineage>
        <taxon>Eukaryota</taxon>
        <taxon>Viridiplantae</taxon>
        <taxon>Chlorophyta</taxon>
        <taxon>core chlorophytes</taxon>
        <taxon>Chlorophyceae</taxon>
        <taxon>CS clade</taxon>
        <taxon>Chlamydomonadales</taxon>
        <taxon>Haematococcaceae</taxon>
        <taxon>Haematococcus</taxon>
    </lineage>
</organism>
<dbReference type="EMBL" id="BLLF01000119">
    <property type="protein sequence ID" value="GFH07830.1"/>
    <property type="molecule type" value="Genomic_DNA"/>
</dbReference>
<dbReference type="Proteomes" id="UP000485058">
    <property type="component" value="Unassembled WGS sequence"/>
</dbReference>
<evidence type="ECO:0000313" key="2">
    <source>
        <dbReference type="Proteomes" id="UP000485058"/>
    </source>
</evidence>
<reference evidence="1 2" key="1">
    <citation type="submission" date="2020-02" db="EMBL/GenBank/DDBJ databases">
        <title>Draft genome sequence of Haematococcus lacustris strain NIES-144.</title>
        <authorList>
            <person name="Morimoto D."/>
            <person name="Nakagawa S."/>
            <person name="Yoshida T."/>
            <person name="Sawayama S."/>
        </authorList>
    </citation>
    <scope>NUCLEOTIDE SEQUENCE [LARGE SCALE GENOMIC DNA]</scope>
    <source>
        <strain evidence="1 2">NIES-144</strain>
    </source>
</reference>
<proteinExistence type="predicted"/>
<name>A0A699YCA8_HAELA</name>
<evidence type="ECO:0000313" key="1">
    <source>
        <dbReference type="EMBL" id="GFH07830.1"/>
    </source>
</evidence>
<keyword evidence="2" id="KW-1185">Reference proteome</keyword>
<gene>
    <name evidence="1" type="ORF">HaLaN_02690</name>
</gene>
<comment type="caution">
    <text evidence="1">The sequence shown here is derived from an EMBL/GenBank/DDBJ whole genome shotgun (WGS) entry which is preliminary data.</text>
</comment>
<protein>
    <submittedName>
        <fullName evidence="1">Uncharacterized protein</fullName>
    </submittedName>
</protein>
<dbReference type="AlphaFoldDB" id="A0A699YCA8"/>